<reference evidence="3" key="1">
    <citation type="submission" date="2016-06" db="UniProtKB">
        <authorList>
            <consortium name="WormBaseParasite"/>
        </authorList>
    </citation>
    <scope>IDENTIFICATION</scope>
</reference>
<reference evidence="1 2" key="2">
    <citation type="submission" date="2018-11" db="EMBL/GenBank/DDBJ databases">
        <authorList>
            <consortium name="Pathogen Informatics"/>
        </authorList>
    </citation>
    <scope>NUCLEOTIDE SEQUENCE [LARGE SCALE GENOMIC DNA]</scope>
    <source>
        <strain evidence="1 2">NST_G2</strain>
    </source>
</reference>
<evidence type="ECO:0000313" key="1">
    <source>
        <dbReference type="EMBL" id="VDL92799.1"/>
    </source>
</evidence>
<organism evidence="3">
    <name type="scientific">Schistocephalus solidus</name>
    <name type="common">Tapeworm</name>
    <dbReference type="NCBI Taxonomy" id="70667"/>
    <lineage>
        <taxon>Eukaryota</taxon>
        <taxon>Metazoa</taxon>
        <taxon>Spiralia</taxon>
        <taxon>Lophotrochozoa</taxon>
        <taxon>Platyhelminthes</taxon>
        <taxon>Cestoda</taxon>
        <taxon>Eucestoda</taxon>
        <taxon>Diphyllobothriidea</taxon>
        <taxon>Diphyllobothriidae</taxon>
        <taxon>Schistocephalus</taxon>
    </lineage>
</organism>
<name>A0A183SQB6_SCHSO</name>
<evidence type="ECO:0000313" key="2">
    <source>
        <dbReference type="Proteomes" id="UP000275846"/>
    </source>
</evidence>
<protein>
    <submittedName>
        <fullName evidence="1 3">Uncharacterized protein</fullName>
    </submittedName>
</protein>
<dbReference type="PROSITE" id="PS51257">
    <property type="entry name" value="PROKAR_LIPOPROTEIN"/>
    <property type="match status" value="1"/>
</dbReference>
<dbReference type="Proteomes" id="UP000275846">
    <property type="component" value="Unassembled WGS sequence"/>
</dbReference>
<dbReference type="OrthoDB" id="10660809at2759"/>
<dbReference type="EMBL" id="UYSU01033679">
    <property type="protein sequence ID" value="VDL92799.1"/>
    <property type="molecule type" value="Genomic_DNA"/>
</dbReference>
<accession>A0A183SQB6</accession>
<gene>
    <name evidence="1" type="ORF">SSLN_LOCUS6414</name>
</gene>
<evidence type="ECO:0000313" key="3">
    <source>
        <dbReference type="WBParaSite" id="SSLN_0000661601-mRNA-1"/>
    </source>
</evidence>
<sequence>MGHRNFIETKFTSATQPVVLCACRLGNQNTDYQVGLAKQTFARVVRRTSTRCVQQKGHKHFIEPKFISSSPPVILCGRSSGHQTDAPKPDVGSVGASLARSDLSDHASGICVYCDFVVRKGIFKKQTYNCAASRVSISVVITEPPLVEYSLWFTTFQSAAYG</sequence>
<dbReference type="AlphaFoldDB" id="A0A183SQB6"/>
<proteinExistence type="predicted"/>
<keyword evidence="2" id="KW-1185">Reference proteome</keyword>
<dbReference type="WBParaSite" id="SSLN_0000661601-mRNA-1">
    <property type="protein sequence ID" value="SSLN_0000661601-mRNA-1"/>
    <property type="gene ID" value="SSLN_0000661601"/>
</dbReference>